<dbReference type="AlphaFoldDB" id="A0A9D2S7H3"/>
<dbReference type="NCBIfam" id="NF009150">
    <property type="entry name" value="PRK12497.1-3"/>
    <property type="match status" value="1"/>
</dbReference>
<evidence type="ECO:0000313" key="3">
    <source>
        <dbReference type="EMBL" id="HJB59848.1"/>
    </source>
</evidence>
<dbReference type="GO" id="GO:0003676">
    <property type="term" value="F:nucleic acid binding"/>
    <property type="evidence" value="ECO:0007669"/>
    <property type="project" value="InterPro"/>
</dbReference>
<evidence type="ECO:0000313" key="4">
    <source>
        <dbReference type="Proteomes" id="UP000824211"/>
    </source>
</evidence>
<organism evidence="3 4">
    <name type="scientific">Candidatus Faecalibacterium faecipullorum</name>
    <dbReference type="NCBI Taxonomy" id="2838578"/>
    <lineage>
        <taxon>Bacteria</taxon>
        <taxon>Bacillati</taxon>
        <taxon>Bacillota</taxon>
        <taxon>Clostridia</taxon>
        <taxon>Eubacteriales</taxon>
        <taxon>Oscillospiraceae</taxon>
        <taxon>Faecalibacterium</taxon>
    </lineage>
</organism>
<dbReference type="CDD" id="cd20736">
    <property type="entry name" value="PoNe_Nuclease"/>
    <property type="match status" value="1"/>
</dbReference>
<dbReference type="PANTHER" id="PTHR34039:SF1">
    <property type="entry name" value="UPF0102 PROTEIN YRAN"/>
    <property type="match status" value="1"/>
</dbReference>
<accession>A0A9D2S7H3</accession>
<dbReference type="PANTHER" id="PTHR34039">
    <property type="entry name" value="UPF0102 PROTEIN YRAN"/>
    <property type="match status" value="1"/>
</dbReference>
<dbReference type="InterPro" id="IPR003509">
    <property type="entry name" value="UPF0102_YraN-like"/>
</dbReference>
<evidence type="ECO:0000256" key="1">
    <source>
        <dbReference type="ARBA" id="ARBA00006738"/>
    </source>
</evidence>
<evidence type="ECO:0000256" key="2">
    <source>
        <dbReference type="HAMAP-Rule" id="MF_00048"/>
    </source>
</evidence>
<sequence>MDTAETGRQGERAAARYYLRQGCTLLAHNYRIREGEIDLIFRDRAGVVIFCEVKTRTNPDAVCRPGASVTRAKRRRLIYTARWYLQESGLTDACARFDVAEVAPLDSGRWMVHIIKSAFDACGG</sequence>
<reference evidence="3" key="1">
    <citation type="journal article" date="2021" name="PeerJ">
        <title>Extensive microbial diversity within the chicken gut microbiome revealed by metagenomics and culture.</title>
        <authorList>
            <person name="Gilroy R."/>
            <person name="Ravi A."/>
            <person name="Getino M."/>
            <person name="Pursley I."/>
            <person name="Horton D.L."/>
            <person name="Alikhan N.F."/>
            <person name="Baker D."/>
            <person name="Gharbi K."/>
            <person name="Hall N."/>
            <person name="Watson M."/>
            <person name="Adriaenssens E.M."/>
            <person name="Foster-Nyarko E."/>
            <person name="Jarju S."/>
            <person name="Secka A."/>
            <person name="Antonio M."/>
            <person name="Oren A."/>
            <person name="Chaudhuri R.R."/>
            <person name="La Ragione R."/>
            <person name="Hildebrand F."/>
            <person name="Pallen M.J."/>
        </authorList>
    </citation>
    <scope>NUCLEOTIDE SEQUENCE</scope>
    <source>
        <strain evidence="3">ChiHjej9B8-13557</strain>
    </source>
</reference>
<dbReference type="Proteomes" id="UP000824211">
    <property type="component" value="Unassembled WGS sequence"/>
</dbReference>
<dbReference type="HAMAP" id="MF_00048">
    <property type="entry name" value="UPF0102"/>
    <property type="match status" value="1"/>
</dbReference>
<comment type="caution">
    <text evidence="3">The sequence shown here is derived from an EMBL/GenBank/DDBJ whole genome shotgun (WGS) entry which is preliminary data.</text>
</comment>
<dbReference type="EMBL" id="DWXX01000179">
    <property type="protein sequence ID" value="HJB59848.1"/>
    <property type="molecule type" value="Genomic_DNA"/>
</dbReference>
<proteinExistence type="inferred from homology"/>
<protein>
    <recommendedName>
        <fullName evidence="2">UPF0102 protein H9771_09400</fullName>
    </recommendedName>
</protein>
<dbReference type="InterPro" id="IPR011856">
    <property type="entry name" value="tRNA_endonuc-like_dom_sf"/>
</dbReference>
<comment type="similarity">
    <text evidence="1 2">Belongs to the UPF0102 family.</text>
</comment>
<dbReference type="Pfam" id="PF02021">
    <property type="entry name" value="UPF0102"/>
    <property type="match status" value="1"/>
</dbReference>
<gene>
    <name evidence="3" type="ORF">H9771_09400</name>
</gene>
<dbReference type="SUPFAM" id="SSF52980">
    <property type="entry name" value="Restriction endonuclease-like"/>
    <property type="match status" value="1"/>
</dbReference>
<reference evidence="3" key="2">
    <citation type="submission" date="2021-04" db="EMBL/GenBank/DDBJ databases">
        <authorList>
            <person name="Gilroy R."/>
        </authorList>
    </citation>
    <scope>NUCLEOTIDE SEQUENCE</scope>
    <source>
        <strain evidence="3">ChiHjej9B8-13557</strain>
    </source>
</reference>
<dbReference type="InterPro" id="IPR011335">
    <property type="entry name" value="Restrct_endonuc-II-like"/>
</dbReference>
<name>A0A9D2S7H3_9FIRM</name>
<dbReference type="Gene3D" id="3.40.1350.10">
    <property type="match status" value="1"/>
</dbReference>